<dbReference type="InterPro" id="IPR013083">
    <property type="entry name" value="Znf_RING/FYVE/PHD"/>
</dbReference>
<keyword evidence="4" id="KW-0175">Coiled coil</keyword>
<reference evidence="7 8" key="1">
    <citation type="journal article" date="2008" name="Nature">
        <title>The genome of Laccaria bicolor provides insights into mycorrhizal symbiosis.</title>
        <authorList>
            <person name="Martin F."/>
            <person name="Aerts A."/>
            <person name="Ahren D."/>
            <person name="Brun A."/>
            <person name="Danchin E.G.J."/>
            <person name="Duchaussoy F."/>
            <person name="Gibon J."/>
            <person name="Kohler A."/>
            <person name="Lindquist E."/>
            <person name="Pereda V."/>
            <person name="Salamov A."/>
            <person name="Shapiro H.J."/>
            <person name="Wuyts J."/>
            <person name="Blaudez D."/>
            <person name="Buee M."/>
            <person name="Brokstein P."/>
            <person name="Canbaeck B."/>
            <person name="Cohen D."/>
            <person name="Courty P.E."/>
            <person name="Coutinho P.M."/>
            <person name="Delaruelle C."/>
            <person name="Detter J.C."/>
            <person name="Deveau A."/>
            <person name="DiFazio S."/>
            <person name="Duplessis S."/>
            <person name="Fraissinet-Tachet L."/>
            <person name="Lucic E."/>
            <person name="Frey-Klett P."/>
            <person name="Fourrey C."/>
            <person name="Feussner I."/>
            <person name="Gay G."/>
            <person name="Grimwood J."/>
            <person name="Hoegger P.J."/>
            <person name="Jain P."/>
            <person name="Kilaru S."/>
            <person name="Labbe J."/>
            <person name="Lin Y.C."/>
            <person name="Legue V."/>
            <person name="Le Tacon F."/>
            <person name="Marmeisse R."/>
            <person name="Melayah D."/>
            <person name="Montanini B."/>
            <person name="Muratet M."/>
            <person name="Nehls U."/>
            <person name="Niculita-Hirzel H."/>
            <person name="Oudot-Le Secq M.P."/>
            <person name="Peter M."/>
            <person name="Quesneville H."/>
            <person name="Rajashekar B."/>
            <person name="Reich M."/>
            <person name="Rouhier N."/>
            <person name="Schmutz J."/>
            <person name="Yin T."/>
            <person name="Chalot M."/>
            <person name="Henrissat B."/>
            <person name="Kuees U."/>
            <person name="Lucas S."/>
            <person name="Van de Peer Y."/>
            <person name="Podila G.K."/>
            <person name="Polle A."/>
            <person name="Pukkila P.J."/>
            <person name="Richardson P.M."/>
            <person name="Rouze P."/>
            <person name="Sanders I.R."/>
            <person name="Stajich J.E."/>
            <person name="Tunlid A."/>
            <person name="Tuskan G."/>
            <person name="Grigoriev I.V."/>
        </authorList>
    </citation>
    <scope>NUCLEOTIDE SEQUENCE [LARGE SCALE GENOMIC DNA]</scope>
    <source>
        <strain evidence="8">S238N-H82 / ATCC MYA-4686</strain>
    </source>
</reference>
<dbReference type="Pfam" id="PF00385">
    <property type="entry name" value="Chromo"/>
    <property type="match status" value="1"/>
</dbReference>
<dbReference type="Gene3D" id="2.40.50.40">
    <property type="match status" value="1"/>
</dbReference>
<sequence>MANTPSSVGHYRARNARSAIRSSAQSTSASVTRNAAPTPLTLEDSQRHHQAQILLLQQQRQQQVQQQSQHLQQPQFHIQQYQLPAVAYPHTQPAPQANSDDVINVIRRFYDRIDPRMQKQDDNYKRLDAKIDLLLAEREEAKIVEARQAKILEAKLAVHRDLVEFLKRLEKTIGRSADNNPNFSIMGRLDALDFSVGELLERARDPEANFPDAVAASVPAPPVRHEMGVSPRKKAYANASTIIDLSSPGPSTPRQFTAVETSSLCTRCSSDNMTVVGDTTMFDLTKQVQAFNDKSPRNITLDLYSSRDNIPPVEPSRRRSPLSSGSRTQSCEANSRSNNSQDFSPANWSQTTSSADQAIPTSTPKKIYPVVFHPSPIAHSKSSADVPEEGTIASLRLQTLGDRECLEPSNTTAHQLEASPAPPAHPSMHSPADSMSPGLGDNEEDANKVDITEDEDEQMVDRDQQLLDEKDQAEIDNEDKEERSSSSTASEIAITANHHPAPSTSLIFPSSDIPQSLDRSPAYHEPPTRSPNSTPKQKYSLSLPSPDFSHLAQRSPSFSSPRTSQPLSSTPKRKSSPIKPEYMSSNHASLAQRSSCSSPSTSTRTPQLSSSVEDEQVVSELVLASPTPTPIPNTPVPHTQRAALSQQPSLRLPSPPPSSPWAWASQQSTPRGHTALPVPPGGTSSSSSFCSPNKVGRSFADRPSNERPSMTITPQSLHFAYSSSSLSSVPNNEEEDEEEVVIASSCSPPPIESQQEYEPRAGAGDHGIDRTQQDEHGNEKNLVNGFEIEGQDHKSDEENANNLFALPTPEFESSPERGGGPDVSALDDETEQHPPHHGSSSQSPPPTPSSLHPTSKIRNVASTAQPPQTSHSPPRFPSVTSSPPAQDSQVTAASPEKPRQIHVPPKPPHTSREAMYISSSPELQPEVKSESHHSPSRSFAESLSPLTDEESDSSLRARGFKPRYDDSDDAEIVPVKKRKITPTKKKIEPGRIVINLKALLSKPGDSAAATKVVRKKRKVMVDNEDEEPPLKRAKDRLSMKEKGKRVKKDGSTASLGTVKQEQKPKKKRLDGVVERDRSPSASEQRSARPRRGKRKVKWPALNELGDNGFHRKFIKCDLCFAWFHYGCVGITPTDSRLNPTEMFFCPPCDANGSSQKREGDTEATFCGRPDCDHREAPADEYFVAGIVGRKIIMTGGHGRLSKWLVKWDGYPINQCTWEYENAMPDPQKLIEEFEEAATKEGIDLDADPYARVLLREVIEGGWSDPEEE</sequence>
<feature type="compositionally biased region" description="Polar residues" evidence="5">
    <location>
        <begin position="936"/>
        <end position="945"/>
    </location>
</feature>
<accession>B0DBS6</accession>
<name>B0DBS6_LACBS</name>
<organism evidence="8">
    <name type="scientific">Laccaria bicolor (strain S238N-H82 / ATCC MYA-4686)</name>
    <name type="common">Bicoloured deceiver</name>
    <name type="synonym">Laccaria laccata var. bicolor</name>
    <dbReference type="NCBI Taxonomy" id="486041"/>
    <lineage>
        <taxon>Eukaryota</taxon>
        <taxon>Fungi</taxon>
        <taxon>Dikarya</taxon>
        <taxon>Basidiomycota</taxon>
        <taxon>Agaricomycotina</taxon>
        <taxon>Agaricomycetes</taxon>
        <taxon>Agaricomycetidae</taxon>
        <taxon>Agaricales</taxon>
        <taxon>Agaricineae</taxon>
        <taxon>Hydnangiaceae</taxon>
        <taxon>Laccaria</taxon>
    </lineage>
</organism>
<feature type="compositionally biased region" description="Low complexity" evidence="5">
    <location>
        <begin position="16"/>
        <end position="33"/>
    </location>
</feature>
<dbReference type="AlphaFoldDB" id="B0DBS6"/>
<feature type="region of interest" description="Disordered" evidence="5">
    <location>
        <begin position="302"/>
        <end position="361"/>
    </location>
</feature>
<feature type="region of interest" description="Disordered" evidence="5">
    <location>
        <begin position="1"/>
        <end position="34"/>
    </location>
</feature>
<keyword evidence="8" id="KW-1185">Reference proteome</keyword>
<evidence type="ECO:0000256" key="3">
    <source>
        <dbReference type="ARBA" id="ARBA00022833"/>
    </source>
</evidence>
<dbReference type="CDD" id="cd15517">
    <property type="entry name" value="PHD_TCF19_like"/>
    <property type="match status" value="1"/>
</dbReference>
<dbReference type="SUPFAM" id="SSF54160">
    <property type="entry name" value="Chromo domain-like"/>
    <property type="match status" value="1"/>
</dbReference>
<feature type="compositionally biased region" description="Polar residues" evidence="5">
    <location>
        <begin position="530"/>
        <end position="543"/>
    </location>
</feature>
<feature type="compositionally biased region" description="Basic and acidic residues" evidence="5">
    <location>
        <begin position="1069"/>
        <end position="1078"/>
    </location>
</feature>
<keyword evidence="1" id="KW-0479">Metal-binding</keyword>
<evidence type="ECO:0000313" key="7">
    <source>
        <dbReference type="EMBL" id="EDR08053.1"/>
    </source>
</evidence>
<dbReference type="RefSeq" id="XP_001881123.1">
    <property type="nucleotide sequence ID" value="XM_001881088.1"/>
</dbReference>
<dbReference type="KEGG" id="lbc:LACBIDRAFT_297690"/>
<dbReference type="Pfam" id="PF00628">
    <property type="entry name" value="PHD"/>
    <property type="match status" value="1"/>
</dbReference>
<evidence type="ECO:0000256" key="2">
    <source>
        <dbReference type="ARBA" id="ARBA00022771"/>
    </source>
</evidence>
<dbReference type="InterPro" id="IPR019787">
    <property type="entry name" value="Znf_PHD-finger"/>
</dbReference>
<dbReference type="EMBL" id="DS547102">
    <property type="protein sequence ID" value="EDR08053.1"/>
    <property type="molecule type" value="Genomic_DNA"/>
</dbReference>
<dbReference type="SMART" id="SM00249">
    <property type="entry name" value="PHD"/>
    <property type="match status" value="1"/>
</dbReference>
<feature type="compositionally biased region" description="Low complexity" evidence="5">
    <location>
        <begin position="592"/>
        <end position="611"/>
    </location>
</feature>
<evidence type="ECO:0000313" key="8">
    <source>
        <dbReference type="Proteomes" id="UP000001194"/>
    </source>
</evidence>
<feature type="compositionally biased region" description="Polar residues" evidence="5">
    <location>
        <begin position="706"/>
        <end position="716"/>
    </location>
</feature>
<dbReference type="GO" id="GO:0008270">
    <property type="term" value="F:zinc ion binding"/>
    <property type="evidence" value="ECO:0007669"/>
    <property type="project" value="UniProtKB-KW"/>
</dbReference>
<feature type="compositionally biased region" description="Basic and acidic residues" evidence="5">
    <location>
        <begin position="459"/>
        <end position="473"/>
    </location>
</feature>
<dbReference type="STRING" id="486041.B0DBS6"/>
<dbReference type="Gene3D" id="3.30.40.10">
    <property type="entry name" value="Zinc/RING finger domain, C3HC4 (zinc finger)"/>
    <property type="match status" value="1"/>
</dbReference>
<feature type="compositionally biased region" description="Basic and acidic residues" evidence="5">
    <location>
        <begin position="766"/>
        <end position="779"/>
    </location>
</feature>
<evidence type="ECO:0000256" key="1">
    <source>
        <dbReference type="ARBA" id="ARBA00022723"/>
    </source>
</evidence>
<dbReference type="GeneID" id="6076937"/>
<feature type="compositionally biased region" description="Polar residues" evidence="5">
    <location>
        <begin position="502"/>
        <end position="518"/>
    </location>
</feature>
<feature type="compositionally biased region" description="Basic and acidic residues" evidence="5">
    <location>
        <begin position="1028"/>
        <end position="1041"/>
    </location>
</feature>
<gene>
    <name evidence="7" type="ORF">LACBIDRAFT_297690</name>
</gene>
<keyword evidence="2" id="KW-0863">Zinc-finger</keyword>
<feature type="region of interest" description="Disordered" evidence="5">
    <location>
        <begin position="1003"/>
        <end position="1095"/>
    </location>
</feature>
<feature type="compositionally biased region" description="Low complexity" evidence="5">
    <location>
        <begin position="485"/>
        <end position="496"/>
    </location>
</feature>
<feature type="compositionally biased region" description="Polar residues" evidence="5">
    <location>
        <begin position="856"/>
        <end position="892"/>
    </location>
</feature>
<dbReference type="HOGENOM" id="CLU_263584_0_0_1"/>
<feature type="compositionally biased region" description="Polar residues" evidence="5">
    <location>
        <begin position="552"/>
        <end position="570"/>
    </location>
</feature>
<proteinExistence type="predicted"/>
<feature type="compositionally biased region" description="Low complexity" evidence="5">
    <location>
        <begin position="636"/>
        <end position="652"/>
    </location>
</feature>
<dbReference type="SUPFAM" id="SSF57903">
    <property type="entry name" value="FYVE/PHD zinc finger"/>
    <property type="match status" value="1"/>
</dbReference>
<protein>
    <submittedName>
        <fullName evidence="7">Predicted protein</fullName>
    </submittedName>
</protein>
<feature type="compositionally biased region" description="Polar residues" evidence="5">
    <location>
        <begin position="328"/>
        <end position="361"/>
    </location>
</feature>
<dbReference type="InParanoid" id="B0DBS6"/>
<feature type="domain" description="Chromo" evidence="6">
    <location>
        <begin position="1186"/>
        <end position="1235"/>
    </location>
</feature>
<dbReference type="GO" id="GO:0006338">
    <property type="term" value="P:chromatin remodeling"/>
    <property type="evidence" value="ECO:0007669"/>
    <property type="project" value="UniProtKB-ARBA"/>
</dbReference>
<feature type="region of interest" description="Disordered" evidence="5">
    <location>
        <begin position="409"/>
        <end position="977"/>
    </location>
</feature>
<dbReference type="PROSITE" id="PS50013">
    <property type="entry name" value="CHROMO_2"/>
    <property type="match status" value="1"/>
</dbReference>
<evidence type="ECO:0000256" key="4">
    <source>
        <dbReference type="SAM" id="Coils"/>
    </source>
</evidence>
<dbReference type="Proteomes" id="UP000001194">
    <property type="component" value="Unassembled WGS sequence"/>
</dbReference>
<dbReference type="InterPro" id="IPR016197">
    <property type="entry name" value="Chromo-like_dom_sf"/>
</dbReference>
<dbReference type="InterPro" id="IPR023780">
    <property type="entry name" value="Chromo_domain"/>
</dbReference>
<dbReference type="OrthoDB" id="436852at2759"/>
<dbReference type="SUPFAM" id="SSF81995">
    <property type="entry name" value="beta-sandwich domain of Sec23/24"/>
    <property type="match status" value="1"/>
</dbReference>
<dbReference type="InterPro" id="IPR001965">
    <property type="entry name" value="Znf_PHD"/>
</dbReference>
<evidence type="ECO:0000259" key="6">
    <source>
        <dbReference type="PROSITE" id="PS50013"/>
    </source>
</evidence>
<keyword evidence="3" id="KW-0862">Zinc</keyword>
<feature type="coiled-coil region" evidence="4">
    <location>
        <begin position="117"/>
        <end position="144"/>
    </location>
</feature>
<dbReference type="InterPro" id="IPR011011">
    <property type="entry name" value="Znf_FYVE_PHD"/>
</dbReference>
<dbReference type="InterPro" id="IPR000953">
    <property type="entry name" value="Chromo/chromo_shadow_dom"/>
</dbReference>
<evidence type="ECO:0000256" key="5">
    <source>
        <dbReference type="SAM" id="MobiDB-lite"/>
    </source>
</evidence>